<keyword evidence="2" id="KW-0808">Transferase</keyword>
<sequence>MEFRTANYADYVQIARLHSANIQKIYRQQLGSQLNAQELENERAILWQTRLTNPPYGQYVLVAEHDNEIVGFVCVFGNHDFERGSYIDSLQVDERYRRQGIGHGLLERVVRWQANYFPTSGLYFKVPQESEAALDFVHGLGASEDSSSISPVYRVAETALAARVMGWPSHNALDLGLRN</sequence>
<dbReference type="InterPro" id="IPR000182">
    <property type="entry name" value="GNAT_dom"/>
</dbReference>
<keyword evidence="3" id="KW-1185">Reference proteome</keyword>
<dbReference type="Pfam" id="PF00583">
    <property type="entry name" value="Acetyltransf_1"/>
    <property type="match status" value="1"/>
</dbReference>
<dbReference type="CDD" id="cd04301">
    <property type="entry name" value="NAT_SF"/>
    <property type="match status" value="1"/>
</dbReference>
<evidence type="ECO:0000259" key="1">
    <source>
        <dbReference type="PROSITE" id="PS51186"/>
    </source>
</evidence>
<feature type="domain" description="N-acetyltransferase" evidence="1">
    <location>
        <begin position="1"/>
        <end position="179"/>
    </location>
</feature>
<dbReference type="Proteomes" id="UP000535589">
    <property type="component" value="Unassembled WGS sequence"/>
</dbReference>
<dbReference type="PROSITE" id="PS51186">
    <property type="entry name" value="GNAT"/>
    <property type="match status" value="1"/>
</dbReference>
<evidence type="ECO:0000313" key="3">
    <source>
        <dbReference type="Proteomes" id="UP000535589"/>
    </source>
</evidence>
<dbReference type="InterPro" id="IPR016181">
    <property type="entry name" value="Acyl_CoA_acyltransferase"/>
</dbReference>
<dbReference type="Gene3D" id="3.40.630.30">
    <property type="match status" value="1"/>
</dbReference>
<reference evidence="2 3" key="1">
    <citation type="submission" date="2020-04" db="EMBL/GenBank/DDBJ databases">
        <title>Vibrio sp. SM6, a novel species isolated from seawater.</title>
        <authorList>
            <person name="Wang X."/>
        </authorList>
    </citation>
    <scope>NUCLEOTIDE SEQUENCE [LARGE SCALE GENOMIC DNA]</scope>
    <source>
        <strain evidence="2 3">SM6</strain>
    </source>
</reference>
<name>A0A7X8YH74_9VIBR</name>
<comment type="caution">
    <text evidence="2">The sequence shown here is derived from an EMBL/GenBank/DDBJ whole genome shotgun (WGS) entry which is preliminary data.</text>
</comment>
<dbReference type="AlphaFoldDB" id="A0A7X8YH74"/>
<dbReference type="GO" id="GO:0016747">
    <property type="term" value="F:acyltransferase activity, transferring groups other than amino-acyl groups"/>
    <property type="evidence" value="ECO:0007669"/>
    <property type="project" value="InterPro"/>
</dbReference>
<protein>
    <submittedName>
        <fullName evidence="2">GNAT family N-acetyltransferase</fullName>
    </submittedName>
</protein>
<dbReference type="RefSeq" id="WP_168836532.1">
    <property type="nucleotide sequence ID" value="NZ_JABAIK010000009.1"/>
</dbReference>
<accession>A0A7X8YH74</accession>
<dbReference type="SUPFAM" id="SSF55729">
    <property type="entry name" value="Acyl-CoA N-acyltransferases (Nat)"/>
    <property type="match status" value="1"/>
</dbReference>
<proteinExistence type="predicted"/>
<dbReference type="PANTHER" id="PTHR43072">
    <property type="entry name" value="N-ACETYLTRANSFERASE"/>
    <property type="match status" value="1"/>
</dbReference>
<organism evidence="2 3">
    <name type="scientific">Vibrio agarilyticus</name>
    <dbReference type="NCBI Taxonomy" id="2726741"/>
    <lineage>
        <taxon>Bacteria</taxon>
        <taxon>Pseudomonadati</taxon>
        <taxon>Pseudomonadota</taxon>
        <taxon>Gammaproteobacteria</taxon>
        <taxon>Vibrionales</taxon>
        <taxon>Vibrionaceae</taxon>
        <taxon>Vibrio</taxon>
    </lineage>
</organism>
<dbReference type="EMBL" id="JABAIK010000009">
    <property type="protein sequence ID" value="NLS13449.1"/>
    <property type="molecule type" value="Genomic_DNA"/>
</dbReference>
<evidence type="ECO:0000313" key="2">
    <source>
        <dbReference type="EMBL" id="NLS13449.1"/>
    </source>
</evidence>
<gene>
    <name evidence="2" type="ORF">HGP28_11145</name>
</gene>